<evidence type="ECO:0000256" key="1">
    <source>
        <dbReference type="SAM" id="SignalP"/>
    </source>
</evidence>
<accession>A0ABQ4QUM3</accession>
<protein>
    <submittedName>
        <fullName evidence="2">Uncharacterized protein</fullName>
    </submittedName>
</protein>
<keyword evidence="1" id="KW-0732">Signal</keyword>
<comment type="caution">
    <text evidence="2">The sequence shown here is derived from an EMBL/GenBank/DDBJ whole genome shotgun (WGS) entry which is preliminary data.</text>
</comment>
<sequence length="101" mass="11187">MPPSLRLALPFLVWAAGPARAAPEPPPLLAIAVTCAQATQRVREGGAVVFLTGLFRQERAVRDRSFCARTEIAELFLMTTRDESECPVGYRCREPAIDDWD</sequence>
<keyword evidence="3" id="KW-1185">Reference proteome</keyword>
<feature type="signal peptide" evidence="1">
    <location>
        <begin position="1"/>
        <end position="21"/>
    </location>
</feature>
<evidence type="ECO:0000313" key="3">
    <source>
        <dbReference type="Proteomes" id="UP001055167"/>
    </source>
</evidence>
<feature type="chain" id="PRO_5045595378" evidence="1">
    <location>
        <begin position="22"/>
        <end position="101"/>
    </location>
</feature>
<dbReference type="RefSeq" id="WP_238313099.1">
    <property type="nucleotide sequence ID" value="NZ_BPQH01000004.1"/>
</dbReference>
<reference evidence="2" key="2">
    <citation type="submission" date="2021-08" db="EMBL/GenBank/DDBJ databases">
        <authorList>
            <person name="Tani A."/>
            <person name="Ola A."/>
            <person name="Ogura Y."/>
            <person name="Katsura K."/>
            <person name="Hayashi T."/>
        </authorList>
    </citation>
    <scope>NUCLEOTIDE SEQUENCE</scope>
    <source>
        <strain evidence="2">KCTC 52305</strain>
    </source>
</reference>
<name>A0ABQ4QUM3_9HYPH</name>
<proteinExistence type="predicted"/>
<dbReference type="EMBL" id="BPQH01000004">
    <property type="protein sequence ID" value="GJD49028.1"/>
    <property type="molecule type" value="Genomic_DNA"/>
</dbReference>
<reference evidence="2" key="1">
    <citation type="journal article" date="2021" name="Front. Microbiol.">
        <title>Comprehensive Comparative Genomics and Phenotyping of Methylobacterium Species.</title>
        <authorList>
            <person name="Alessa O."/>
            <person name="Ogura Y."/>
            <person name="Fujitani Y."/>
            <person name="Takami H."/>
            <person name="Hayashi T."/>
            <person name="Sahin N."/>
            <person name="Tani A."/>
        </authorList>
    </citation>
    <scope>NUCLEOTIDE SEQUENCE</scope>
    <source>
        <strain evidence="2">KCTC 52305</strain>
    </source>
</reference>
<evidence type="ECO:0000313" key="2">
    <source>
        <dbReference type="EMBL" id="GJD49028.1"/>
    </source>
</evidence>
<dbReference type="Proteomes" id="UP001055167">
    <property type="component" value="Unassembled WGS sequence"/>
</dbReference>
<gene>
    <name evidence="2" type="ORF">OPKNFCMD_1755</name>
</gene>
<organism evidence="2 3">
    <name type="scientific">Methylobacterium crusticola</name>
    <dbReference type="NCBI Taxonomy" id="1697972"/>
    <lineage>
        <taxon>Bacteria</taxon>
        <taxon>Pseudomonadati</taxon>
        <taxon>Pseudomonadota</taxon>
        <taxon>Alphaproteobacteria</taxon>
        <taxon>Hyphomicrobiales</taxon>
        <taxon>Methylobacteriaceae</taxon>
        <taxon>Methylobacterium</taxon>
    </lineage>
</organism>